<dbReference type="PANTHER" id="PTHR43861">
    <property type="entry name" value="TRANS-ACONITATE 2-METHYLTRANSFERASE-RELATED"/>
    <property type="match status" value="1"/>
</dbReference>
<dbReference type="Gene3D" id="3.40.50.150">
    <property type="entry name" value="Vaccinia Virus protein VP39"/>
    <property type="match status" value="1"/>
</dbReference>
<name>A0A0E3GRH0_CLOSL</name>
<dbReference type="STRING" id="1548.CSCA_3181"/>
<reference evidence="1 2" key="1">
    <citation type="journal article" date="2015" name="J. Biotechnol.">
        <title>Complete genome sequence of a malodorant-producing acetogen, Clostridium scatologenes ATCC 25775(T).</title>
        <authorList>
            <person name="Zhu Z."/>
            <person name="Guo T."/>
            <person name="Zheng H."/>
            <person name="Song T."/>
            <person name="Ouyang P."/>
            <person name="Xie J."/>
        </authorList>
    </citation>
    <scope>NUCLEOTIDE SEQUENCE [LARGE SCALE GENOMIC DNA]</scope>
    <source>
        <strain evidence="1 2">ATCC 25775</strain>
    </source>
</reference>
<organism evidence="1 2">
    <name type="scientific">Clostridium scatologenes</name>
    <dbReference type="NCBI Taxonomy" id="1548"/>
    <lineage>
        <taxon>Bacteria</taxon>
        <taxon>Bacillati</taxon>
        <taxon>Bacillota</taxon>
        <taxon>Clostridia</taxon>
        <taxon>Eubacteriales</taxon>
        <taxon>Clostridiaceae</taxon>
        <taxon>Clostridium</taxon>
    </lineage>
</organism>
<dbReference type="EMBL" id="CP009933">
    <property type="protein sequence ID" value="AKA70306.1"/>
    <property type="molecule type" value="Genomic_DNA"/>
</dbReference>
<evidence type="ECO:0000313" key="1">
    <source>
        <dbReference type="EMBL" id="AKA70306.1"/>
    </source>
</evidence>
<proteinExistence type="predicted"/>
<gene>
    <name evidence="1" type="ORF">CSCA_3181</name>
</gene>
<dbReference type="Proteomes" id="UP000033115">
    <property type="component" value="Chromosome"/>
</dbReference>
<keyword evidence="1" id="KW-0808">Transferase</keyword>
<dbReference type="InterPro" id="IPR029063">
    <property type="entry name" value="SAM-dependent_MTases_sf"/>
</dbReference>
<keyword evidence="1" id="KW-0489">Methyltransferase</keyword>
<keyword evidence="2" id="KW-1185">Reference proteome</keyword>
<dbReference type="CDD" id="cd02440">
    <property type="entry name" value="AdoMet_MTases"/>
    <property type="match status" value="1"/>
</dbReference>
<dbReference type="RefSeq" id="WP_029162516.1">
    <property type="nucleotide sequence ID" value="NZ_CP009933.1"/>
</dbReference>
<dbReference type="AlphaFoldDB" id="A0A0E3GRH0"/>
<protein>
    <submittedName>
        <fullName evidence="1">Methyltransferase type 12</fullName>
    </submittedName>
</protein>
<dbReference type="GO" id="GO:0032259">
    <property type="term" value="P:methylation"/>
    <property type="evidence" value="ECO:0007669"/>
    <property type="project" value="UniProtKB-KW"/>
</dbReference>
<dbReference type="KEGG" id="csq:CSCA_3181"/>
<accession>A0A0E3GRH0</accession>
<dbReference type="SUPFAM" id="SSF53335">
    <property type="entry name" value="S-adenosyl-L-methionine-dependent methyltransferases"/>
    <property type="match status" value="1"/>
</dbReference>
<sequence length="297" mass="35274">MFGNSKIVSDEKYGYKRIEPIPTSEELKIYYEKRYYDVLKQRGNKDSTAKLLDSEEGNSQEIEWLKNTYFEDACDVFYKYIKKDNPELLDVGCGTGEMLEYFKSHGYIVQGIEPSEEAFDISTLKDIQVYNGDLDMFFQNNNKKFDCINLTNVLEHIVHPEQVLLKCRKMLQKQGIIRIKVPNDYSVFQEIADNIYELNKWWVCIPDHVNYFNFKSMEKLLLKTGYNVVYKTTDFPMELFLLMGDNYVKEPHLGKESHKRRMNFELSIPKETRRKFYDHLSEIEIGREIIIYAIKQE</sequence>
<evidence type="ECO:0000313" key="2">
    <source>
        <dbReference type="Proteomes" id="UP000033115"/>
    </source>
</evidence>
<dbReference type="Pfam" id="PF13489">
    <property type="entry name" value="Methyltransf_23"/>
    <property type="match status" value="1"/>
</dbReference>
<dbReference type="HOGENOM" id="CLU_080372_0_0_9"/>
<dbReference type="GO" id="GO:0008168">
    <property type="term" value="F:methyltransferase activity"/>
    <property type="evidence" value="ECO:0007669"/>
    <property type="project" value="UniProtKB-KW"/>
</dbReference>